<comment type="caution">
    <text evidence="6">The sequence shown here is derived from an EMBL/GenBank/DDBJ whole genome shotgun (WGS) entry which is preliminary data.</text>
</comment>
<proteinExistence type="inferred from homology"/>
<dbReference type="InterPro" id="IPR036388">
    <property type="entry name" value="WH-like_DNA-bd_sf"/>
</dbReference>
<keyword evidence="2" id="KW-0805">Transcription regulation</keyword>
<protein>
    <submittedName>
        <fullName evidence="6">DNA-binding transcriptional LysR family regulator</fullName>
    </submittedName>
</protein>
<evidence type="ECO:0000259" key="5">
    <source>
        <dbReference type="PROSITE" id="PS50931"/>
    </source>
</evidence>
<evidence type="ECO:0000313" key="6">
    <source>
        <dbReference type="EMBL" id="MBB5199936.1"/>
    </source>
</evidence>
<dbReference type="PROSITE" id="PS50931">
    <property type="entry name" value="HTH_LYSR"/>
    <property type="match status" value="1"/>
</dbReference>
<evidence type="ECO:0000313" key="7">
    <source>
        <dbReference type="Proteomes" id="UP000571084"/>
    </source>
</evidence>
<dbReference type="Gene3D" id="3.40.190.290">
    <property type="match status" value="1"/>
</dbReference>
<feature type="domain" description="HTH lysR-type" evidence="5">
    <location>
        <begin position="1"/>
        <end position="21"/>
    </location>
</feature>
<dbReference type="PANTHER" id="PTHR30346:SF0">
    <property type="entry name" value="HCA OPERON TRANSCRIPTIONAL ACTIVATOR HCAR"/>
    <property type="match status" value="1"/>
</dbReference>
<dbReference type="RefSeq" id="WP_245182390.1">
    <property type="nucleotide sequence ID" value="NZ_JAAOZT010000009.1"/>
</dbReference>
<dbReference type="PANTHER" id="PTHR30346">
    <property type="entry name" value="TRANSCRIPTIONAL DUAL REGULATOR HCAR-RELATED"/>
    <property type="match status" value="1"/>
</dbReference>
<dbReference type="InterPro" id="IPR036390">
    <property type="entry name" value="WH_DNA-bd_sf"/>
</dbReference>
<reference evidence="6 7" key="1">
    <citation type="submission" date="2020-08" db="EMBL/GenBank/DDBJ databases">
        <title>Genomic Encyclopedia of Type Strains, Phase IV (KMG-IV): sequencing the most valuable type-strain genomes for metagenomic binning, comparative biology and taxonomic classification.</title>
        <authorList>
            <person name="Goeker M."/>
        </authorList>
    </citation>
    <scope>NUCLEOTIDE SEQUENCE [LARGE SCALE GENOMIC DNA]</scope>
    <source>
        <strain evidence="6 7">DSM 23240</strain>
    </source>
</reference>
<dbReference type="CDD" id="cd08414">
    <property type="entry name" value="PBP2_LTTR_aromatics_like"/>
    <property type="match status" value="1"/>
</dbReference>
<dbReference type="Pfam" id="PF03466">
    <property type="entry name" value="LysR_substrate"/>
    <property type="match status" value="1"/>
</dbReference>
<organism evidence="6 7">
    <name type="scientific">Glaciimonas immobilis</name>
    <dbReference type="NCBI Taxonomy" id="728004"/>
    <lineage>
        <taxon>Bacteria</taxon>
        <taxon>Pseudomonadati</taxon>
        <taxon>Pseudomonadota</taxon>
        <taxon>Betaproteobacteria</taxon>
        <taxon>Burkholderiales</taxon>
        <taxon>Oxalobacteraceae</taxon>
        <taxon>Glaciimonas</taxon>
    </lineage>
</organism>
<dbReference type="InterPro" id="IPR005119">
    <property type="entry name" value="LysR_subst-bd"/>
</dbReference>
<keyword evidence="4" id="KW-0804">Transcription</keyword>
<dbReference type="AlphaFoldDB" id="A0A840RSK0"/>
<dbReference type="SUPFAM" id="SSF53850">
    <property type="entry name" value="Periplasmic binding protein-like II"/>
    <property type="match status" value="1"/>
</dbReference>
<dbReference type="SUPFAM" id="SSF46785">
    <property type="entry name" value="Winged helix' DNA-binding domain"/>
    <property type="match status" value="1"/>
</dbReference>
<dbReference type="Proteomes" id="UP000571084">
    <property type="component" value="Unassembled WGS sequence"/>
</dbReference>
<evidence type="ECO:0000256" key="2">
    <source>
        <dbReference type="ARBA" id="ARBA00023015"/>
    </source>
</evidence>
<name>A0A840RSK0_9BURK</name>
<accession>A0A840RSK0</accession>
<evidence type="ECO:0000256" key="4">
    <source>
        <dbReference type="ARBA" id="ARBA00023163"/>
    </source>
</evidence>
<dbReference type="InterPro" id="IPR000847">
    <property type="entry name" value="LysR_HTH_N"/>
</dbReference>
<comment type="similarity">
    <text evidence="1">Belongs to the LysR transcriptional regulatory family.</text>
</comment>
<dbReference type="GO" id="GO:0032993">
    <property type="term" value="C:protein-DNA complex"/>
    <property type="evidence" value="ECO:0007669"/>
    <property type="project" value="TreeGrafter"/>
</dbReference>
<dbReference type="EMBL" id="JACHHQ010000003">
    <property type="protein sequence ID" value="MBB5199936.1"/>
    <property type="molecule type" value="Genomic_DNA"/>
</dbReference>
<evidence type="ECO:0000256" key="1">
    <source>
        <dbReference type="ARBA" id="ARBA00009437"/>
    </source>
</evidence>
<dbReference type="GO" id="GO:0003677">
    <property type="term" value="F:DNA binding"/>
    <property type="evidence" value="ECO:0007669"/>
    <property type="project" value="UniProtKB-KW"/>
</dbReference>
<sequence>MIPRSLGAALFDRTTRGVVLTVAGQAALEHARDAVFHADQVRASIALANTNATGTLRVHFVASSMLAFVLRTIERFRPAYPRAELDLYEADTQAILKAIEVGDTDIGVVRFPTSKLPSITKEPVLSDRYIAALPVTHRLAGRKTLKLTELRDEPFILPSQRMTPTSHLCVLAACYQTGFIPRIVQQGSQAQTIIALVESGLGVALVPKLWGAYGGTFSSPAPAFRPAGWHYRTGHRVSY</sequence>
<keyword evidence="3 6" id="KW-0238">DNA-binding</keyword>
<evidence type="ECO:0000256" key="3">
    <source>
        <dbReference type="ARBA" id="ARBA00023125"/>
    </source>
</evidence>
<dbReference type="GO" id="GO:0003700">
    <property type="term" value="F:DNA-binding transcription factor activity"/>
    <property type="evidence" value="ECO:0007669"/>
    <property type="project" value="InterPro"/>
</dbReference>
<keyword evidence="7" id="KW-1185">Reference proteome</keyword>
<dbReference type="Gene3D" id="1.10.10.10">
    <property type="entry name" value="Winged helix-like DNA-binding domain superfamily/Winged helix DNA-binding domain"/>
    <property type="match status" value="1"/>
</dbReference>
<gene>
    <name evidence="6" type="ORF">HNR39_001768</name>
</gene>